<protein>
    <submittedName>
        <fullName evidence="3">GNAT superfamily N-acetyltransferase</fullName>
    </submittedName>
</protein>
<dbReference type="InterPro" id="IPR000182">
    <property type="entry name" value="GNAT_dom"/>
</dbReference>
<dbReference type="Proteomes" id="UP000598217">
    <property type="component" value="Unassembled WGS sequence"/>
</dbReference>
<keyword evidence="4" id="KW-1185">Reference proteome</keyword>
<comment type="caution">
    <text evidence="3">The sequence shown here is derived from an EMBL/GenBank/DDBJ whole genome shotgun (WGS) entry which is preliminary data.</text>
</comment>
<feature type="region of interest" description="Disordered" evidence="1">
    <location>
        <begin position="236"/>
        <end position="263"/>
    </location>
</feature>
<name>A0ABR9HP63_9ACTN</name>
<sequence length="263" mass="28764">MDVVEAYARNNAQAWRHLLPDQIEEASTHRGFDVLRTKDPLETRVNLTCASAEIPDRVSASLSAPGRVYLEDPFGTLLPPEGFKRVRWPVMVRRGPAPQSRSGVDVVAVGDEKTLVMVERLIVDGFPMRSRQPHTPQCVLPVGLLDTEGWRVWLARDQGFPASACLTFAHGGVVALYWLVTAPSHRSRGIARAVLSVILRWCQGDDVVLVSTDEGRPLYDSLGFVEVGRGSLYTRKNAGLSDDRDHGPGPPRASVPGPSGLGR</sequence>
<organism evidence="3 4">
    <name type="scientific">Nocardiopsis terrae</name>
    <dbReference type="NCBI Taxonomy" id="372655"/>
    <lineage>
        <taxon>Bacteria</taxon>
        <taxon>Bacillati</taxon>
        <taxon>Actinomycetota</taxon>
        <taxon>Actinomycetes</taxon>
        <taxon>Streptosporangiales</taxon>
        <taxon>Nocardiopsidaceae</taxon>
        <taxon>Nocardiopsis</taxon>
    </lineage>
</organism>
<accession>A0ABR9HP63</accession>
<dbReference type="Pfam" id="PF13508">
    <property type="entry name" value="Acetyltransf_7"/>
    <property type="match status" value="1"/>
</dbReference>
<reference evidence="3 4" key="1">
    <citation type="submission" date="2020-10" db="EMBL/GenBank/DDBJ databases">
        <title>Sequencing the genomes of 1000 actinobacteria strains.</title>
        <authorList>
            <person name="Klenk H.-P."/>
        </authorList>
    </citation>
    <scope>NUCLEOTIDE SEQUENCE [LARGE SCALE GENOMIC DNA]</scope>
    <source>
        <strain evidence="3 4">DSM 45157</strain>
    </source>
</reference>
<feature type="domain" description="N-acetyltransferase" evidence="2">
    <location>
        <begin position="105"/>
        <end position="245"/>
    </location>
</feature>
<gene>
    <name evidence="3" type="ORF">H4W79_004982</name>
</gene>
<evidence type="ECO:0000313" key="4">
    <source>
        <dbReference type="Proteomes" id="UP000598217"/>
    </source>
</evidence>
<evidence type="ECO:0000313" key="3">
    <source>
        <dbReference type="EMBL" id="MBE1460768.1"/>
    </source>
</evidence>
<dbReference type="CDD" id="cd04301">
    <property type="entry name" value="NAT_SF"/>
    <property type="match status" value="1"/>
</dbReference>
<evidence type="ECO:0000259" key="2">
    <source>
        <dbReference type="PROSITE" id="PS51186"/>
    </source>
</evidence>
<dbReference type="EMBL" id="JADBDY010000001">
    <property type="protein sequence ID" value="MBE1460768.1"/>
    <property type="molecule type" value="Genomic_DNA"/>
</dbReference>
<proteinExistence type="predicted"/>
<dbReference type="Gene3D" id="3.40.630.30">
    <property type="match status" value="1"/>
</dbReference>
<dbReference type="SUPFAM" id="SSF55729">
    <property type="entry name" value="Acyl-CoA N-acyltransferases (Nat)"/>
    <property type="match status" value="1"/>
</dbReference>
<evidence type="ECO:0000256" key="1">
    <source>
        <dbReference type="SAM" id="MobiDB-lite"/>
    </source>
</evidence>
<dbReference type="PROSITE" id="PS51186">
    <property type="entry name" value="GNAT"/>
    <property type="match status" value="1"/>
</dbReference>
<dbReference type="InterPro" id="IPR016181">
    <property type="entry name" value="Acyl_CoA_acyltransferase"/>
</dbReference>